<dbReference type="AlphaFoldDB" id="A0A9D3UUS8"/>
<evidence type="ECO:0000313" key="2">
    <source>
        <dbReference type="EMBL" id="KAH1056824.1"/>
    </source>
</evidence>
<dbReference type="EMBL" id="JAIQCV010000010">
    <property type="protein sequence ID" value="KAH1056824.1"/>
    <property type="molecule type" value="Genomic_DNA"/>
</dbReference>
<sequence>MQSSGNDGEGESHPDGDRNTKKVRFKESVVDDDVSMAVDTEPQQAISWKDNLLRTSVGISASGQAMLSAGNDNDFDLLDGDVNMSIIDGMPAIEFSDRIKEILFKEMERTVIVKLLGRNIGYNALFNRILFLEILSIPFG</sequence>
<name>A0A9D3UUS8_9ROSI</name>
<protein>
    <submittedName>
        <fullName evidence="2">Uncharacterized protein</fullName>
    </submittedName>
</protein>
<proteinExistence type="predicted"/>
<feature type="compositionally biased region" description="Basic and acidic residues" evidence="1">
    <location>
        <begin position="10"/>
        <end position="25"/>
    </location>
</feature>
<gene>
    <name evidence="2" type="ORF">J1N35_034889</name>
</gene>
<keyword evidence="3" id="KW-1185">Reference proteome</keyword>
<dbReference type="Proteomes" id="UP000828251">
    <property type="component" value="Unassembled WGS sequence"/>
</dbReference>
<evidence type="ECO:0000313" key="3">
    <source>
        <dbReference type="Proteomes" id="UP000828251"/>
    </source>
</evidence>
<feature type="region of interest" description="Disordered" evidence="1">
    <location>
        <begin position="1"/>
        <end position="25"/>
    </location>
</feature>
<reference evidence="2 3" key="1">
    <citation type="journal article" date="2021" name="Plant Biotechnol. J.">
        <title>Multi-omics assisted identification of the key and species-specific regulatory components of drought-tolerant mechanisms in Gossypium stocksii.</title>
        <authorList>
            <person name="Yu D."/>
            <person name="Ke L."/>
            <person name="Zhang D."/>
            <person name="Wu Y."/>
            <person name="Sun Y."/>
            <person name="Mei J."/>
            <person name="Sun J."/>
            <person name="Sun Y."/>
        </authorList>
    </citation>
    <scope>NUCLEOTIDE SEQUENCE [LARGE SCALE GENOMIC DNA]</scope>
    <source>
        <strain evidence="3">cv. E1</strain>
        <tissue evidence="2">Leaf</tissue>
    </source>
</reference>
<accession>A0A9D3UUS8</accession>
<comment type="caution">
    <text evidence="2">The sequence shown here is derived from an EMBL/GenBank/DDBJ whole genome shotgun (WGS) entry which is preliminary data.</text>
</comment>
<evidence type="ECO:0000256" key="1">
    <source>
        <dbReference type="SAM" id="MobiDB-lite"/>
    </source>
</evidence>
<dbReference type="OrthoDB" id="999949at2759"/>
<organism evidence="2 3">
    <name type="scientific">Gossypium stocksii</name>
    <dbReference type="NCBI Taxonomy" id="47602"/>
    <lineage>
        <taxon>Eukaryota</taxon>
        <taxon>Viridiplantae</taxon>
        <taxon>Streptophyta</taxon>
        <taxon>Embryophyta</taxon>
        <taxon>Tracheophyta</taxon>
        <taxon>Spermatophyta</taxon>
        <taxon>Magnoliopsida</taxon>
        <taxon>eudicotyledons</taxon>
        <taxon>Gunneridae</taxon>
        <taxon>Pentapetalae</taxon>
        <taxon>rosids</taxon>
        <taxon>malvids</taxon>
        <taxon>Malvales</taxon>
        <taxon>Malvaceae</taxon>
        <taxon>Malvoideae</taxon>
        <taxon>Gossypium</taxon>
    </lineage>
</organism>